<reference evidence="11 12" key="1">
    <citation type="journal article" date="2021" name="Microbiol. Spectr.">
        <title>A Single Bacterium Capable of Oxidation and Reduction of Iron at Circumneutral pH.</title>
        <authorList>
            <person name="Kato S."/>
            <person name="Ohkuma M."/>
        </authorList>
    </citation>
    <scope>NUCLEOTIDE SEQUENCE [LARGE SCALE GENOMIC DNA]</scope>
    <source>
        <strain evidence="11 12">MIZ03</strain>
    </source>
</reference>
<gene>
    <name evidence="11" type="ORF">MIZ03_3744</name>
</gene>
<evidence type="ECO:0000256" key="7">
    <source>
        <dbReference type="ARBA" id="ARBA00022989"/>
    </source>
</evidence>
<dbReference type="SUPFAM" id="SSF110111">
    <property type="entry name" value="Ctag/Cox11"/>
    <property type="match status" value="1"/>
</dbReference>
<keyword evidence="5 10" id="KW-0812">Transmembrane</keyword>
<proteinExistence type="inferred from homology"/>
<dbReference type="Proteomes" id="UP000824366">
    <property type="component" value="Chromosome"/>
</dbReference>
<evidence type="ECO:0000256" key="9">
    <source>
        <dbReference type="ARBA" id="ARBA00023136"/>
    </source>
</evidence>
<evidence type="ECO:0000313" key="11">
    <source>
        <dbReference type="EMBL" id="BCO28834.1"/>
    </source>
</evidence>
<evidence type="ECO:0000256" key="3">
    <source>
        <dbReference type="ARBA" id="ARBA00009620"/>
    </source>
</evidence>
<dbReference type="Pfam" id="PF04442">
    <property type="entry name" value="CtaG_Cox11"/>
    <property type="match status" value="1"/>
</dbReference>
<evidence type="ECO:0000256" key="6">
    <source>
        <dbReference type="ARBA" id="ARBA00022968"/>
    </source>
</evidence>
<dbReference type="PIRSF" id="PIRSF005413">
    <property type="entry name" value="COX11"/>
    <property type="match status" value="1"/>
</dbReference>
<name>A0ABN6DD33_9BURK</name>
<comment type="function">
    <text evidence="1">Exerts its effect at some terminal stage of cytochrome c oxidase synthesis, probably by being involved in the insertion of the copper B into subunit I.</text>
</comment>
<evidence type="ECO:0000256" key="5">
    <source>
        <dbReference type="ARBA" id="ARBA00022692"/>
    </source>
</evidence>
<accession>A0ABN6DD33</accession>
<keyword evidence="12" id="KW-1185">Reference proteome</keyword>
<keyword evidence="6" id="KW-0735">Signal-anchor</keyword>
<evidence type="ECO:0000256" key="8">
    <source>
        <dbReference type="ARBA" id="ARBA00023008"/>
    </source>
</evidence>
<keyword evidence="7 10" id="KW-1133">Transmembrane helix</keyword>
<dbReference type="InterPro" id="IPR007533">
    <property type="entry name" value="Cyt_c_oxidase_assmbl_CtaG"/>
</dbReference>
<dbReference type="InterPro" id="IPR023471">
    <property type="entry name" value="CtaG/Cox11_dom_sf"/>
</dbReference>
<dbReference type="EMBL" id="AP024238">
    <property type="protein sequence ID" value="BCO28834.1"/>
    <property type="molecule type" value="Genomic_DNA"/>
</dbReference>
<organism evidence="11 12">
    <name type="scientific">Rhodoferax lithotrophicus</name>
    <dbReference type="NCBI Taxonomy" id="2798804"/>
    <lineage>
        <taxon>Bacteria</taxon>
        <taxon>Pseudomonadati</taxon>
        <taxon>Pseudomonadota</taxon>
        <taxon>Betaproteobacteria</taxon>
        <taxon>Burkholderiales</taxon>
        <taxon>Comamonadaceae</taxon>
        <taxon>Rhodoferax</taxon>
    </lineage>
</organism>
<comment type="similarity">
    <text evidence="3">Belongs to the COX11/CtaG family.</text>
</comment>
<evidence type="ECO:0000256" key="10">
    <source>
        <dbReference type="SAM" id="Phobius"/>
    </source>
</evidence>
<comment type="subcellular location">
    <subcellularLocation>
        <location evidence="2">Cell inner membrane</location>
        <topology evidence="2">Single-pass type II membrane protein</topology>
        <orientation evidence="2">Periplasmic side</orientation>
    </subcellularLocation>
</comment>
<evidence type="ECO:0000256" key="1">
    <source>
        <dbReference type="ARBA" id="ARBA00004007"/>
    </source>
</evidence>
<feature type="transmembrane region" description="Helical" evidence="10">
    <location>
        <begin position="21"/>
        <end position="40"/>
    </location>
</feature>
<dbReference type="PANTHER" id="PTHR21320:SF3">
    <property type="entry name" value="CYTOCHROME C OXIDASE ASSEMBLY PROTEIN COX11, MITOCHONDRIAL-RELATED"/>
    <property type="match status" value="1"/>
</dbReference>
<evidence type="ECO:0000256" key="4">
    <source>
        <dbReference type="ARBA" id="ARBA00015384"/>
    </source>
</evidence>
<keyword evidence="8" id="KW-0186">Copper</keyword>
<dbReference type="PANTHER" id="PTHR21320">
    <property type="entry name" value="CYTOCHROME C OXIDASE ASSEMBLY PROTEIN COX11-RELATED"/>
    <property type="match status" value="1"/>
</dbReference>
<dbReference type="Gene3D" id="2.60.370.10">
    <property type="entry name" value="Ctag/Cox11"/>
    <property type="match status" value="1"/>
</dbReference>
<protein>
    <recommendedName>
        <fullName evidence="4">Cytochrome c oxidase assembly protein CtaG</fullName>
    </recommendedName>
</protein>
<keyword evidence="9 10" id="KW-0472">Membrane</keyword>
<sequence>MGVSKAERQRTNVRMGLKLGLVALFFVGFGFAMVPLYDVICELTGLNGKTNAVAVAVDKNTQIDMTRSVKVEFLSHSMPGVGLTFKPEQFSIRVHPGEISHMNYTITNTTDKVFVGQAIPSITPAVAAQYFEKLQCFCFGQQSFAPGETRTMPVVFVVNPKLDRDFGTVTLSYTFFEAIKAKS</sequence>
<evidence type="ECO:0000313" key="12">
    <source>
        <dbReference type="Proteomes" id="UP000824366"/>
    </source>
</evidence>
<dbReference type="NCBIfam" id="NF003465">
    <property type="entry name" value="PRK05089.1"/>
    <property type="match status" value="1"/>
</dbReference>
<evidence type="ECO:0000256" key="2">
    <source>
        <dbReference type="ARBA" id="ARBA00004382"/>
    </source>
</evidence>